<evidence type="ECO:0000313" key="3">
    <source>
        <dbReference type="EMBL" id="KAK2145449.1"/>
    </source>
</evidence>
<dbReference type="Gene3D" id="2.10.25.10">
    <property type="entry name" value="Laminin"/>
    <property type="match status" value="1"/>
</dbReference>
<keyword evidence="1" id="KW-0245">EGF-like domain</keyword>
<protein>
    <recommendedName>
        <fullName evidence="2">EGF-like domain-containing protein</fullName>
    </recommendedName>
</protein>
<comment type="caution">
    <text evidence="1">Lacks conserved residue(s) required for the propagation of feature annotation.</text>
</comment>
<dbReference type="InterPro" id="IPR000742">
    <property type="entry name" value="EGF"/>
</dbReference>
<keyword evidence="4" id="KW-1185">Reference proteome</keyword>
<feature type="domain" description="EGF-like" evidence="2">
    <location>
        <begin position="100"/>
        <end position="140"/>
    </location>
</feature>
<proteinExistence type="predicted"/>
<reference evidence="3" key="1">
    <citation type="journal article" date="2023" name="Mol. Biol. Evol.">
        <title>Third-Generation Sequencing Reveals the Adaptive Role of the Epigenome in Three Deep-Sea Polychaetes.</title>
        <authorList>
            <person name="Perez M."/>
            <person name="Aroh O."/>
            <person name="Sun Y."/>
            <person name="Lan Y."/>
            <person name="Juniper S.K."/>
            <person name="Young C.R."/>
            <person name="Angers B."/>
            <person name="Qian P.Y."/>
        </authorList>
    </citation>
    <scope>NUCLEOTIDE SEQUENCE</scope>
    <source>
        <strain evidence="3">P08H-3</strain>
    </source>
</reference>
<name>A0AAD9MWD8_9ANNE</name>
<gene>
    <name evidence="3" type="ORF">LSH36_681g02047</name>
</gene>
<evidence type="ECO:0000256" key="1">
    <source>
        <dbReference type="PROSITE-ProRule" id="PRU00076"/>
    </source>
</evidence>
<dbReference type="AlphaFoldDB" id="A0AAD9MWD8"/>
<dbReference type="PROSITE" id="PS50026">
    <property type="entry name" value="EGF_3"/>
    <property type="match status" value="1"/>
</dbReference>
<evidence type="ECO:0000313" key="4">
    <source>
        <dbReference type="Proteomes" id="UP001208570"/>
    </source>
</evidence>
<dbReference type="Proteomes" id="UP001208570">
    <property type="component" value="Unassembled WGS sequence"/>
</dbReference>
<sequence length="222" mass="24621">MVLLWLEITLTEEIDKALESSRLSSVYMYTEILDLVRSEGDDVIVIFDIVLPRSYAPKAYVILADVKWGIRQVLTSSGTDGSNAGLLILERHLEALAVTAVDPCSSSRYNYCDVRADCHATYPTGFVCSCRSGYADISPDIRSNPGERGRVSVTMVVVVNRRMLAVQCAAKCVRLLSRRNEEKPKSMETRKSLVSPTLEIRCVLVYPLTDAPKTDVGKDVAR</sequence>
<accession>A0AAD9MWD8</accession>
<comment type="caution">
    <text evidence="3">The sequence shown here is derived from an EMBL/GenBank/DDBJ whole genome shotgun (WGS) entry which is preliminary data.</text>
</comment>
<evidence type="ECO:0000259" key="2">
    <source>
        <dbReference type="PROSITE" id="PS50026"/>
    </source>
</evidence>
<dbReference type="EMBL" id="JAODUP010000681">
    <property type="protein sequence ID" value="KAK2145449.1"/>
    <property type="molecule type" value="Genomic_DNA"/>
</dbReference>
<organism evidence="3 4">
    <name type="scientific">Paralvinella palmiformis</name>
    <dbReference type="NCBI Taxonomy" id="53620"/>
    <lineage>
        <taxon>Eukaryota</taxon>
        <taxon>Metazoa</taxon>
        <taxon>Spiralia</taxon>
        <taxon>Lophotrochozoa</taxon>
        <taxon>Annelida</taxon>
        <taxon>Polychaeta</taxon>
        <taxon>Sedentaria</taxon>
        <taxon>Canalipalpata</taxon>
        <taxon>Terebellida</taxon>
        <taxon>Terebelliformia</taxon>
        <taxon>Alvinellidae</taxon>
        <taxon>Paralvinella</taxon>
    </lineage>
</organism>